<protein>
    <recommendedName>
        <fullName evidence="2">DUF2336 domain-containing protein</fullName>
    </recommendedName>
</protein>
<dbReference type="Pfam" id="PF10098">
    <property type="entry name" value="DUF2336"/>
    <property type="match status" value="1"/>
</dbReference>
<evidence type="ECO:0008006" key="2">
    <source>
        <dbReference type="Google" id="ProtNLM"/>
    </source>
</evidence>
<reference evidence="1" key="1">
    <citation type="submission" date="2018-06" db="EMBL/GenBank/DDBJ databases">
        <authorList>
            <person name="Zhirakovskaya E."/>
        </authorList>
    </citation>
    <scope>NUCLEOTIDE SEQUENCE</scope>
</reference>
<accession>A0A3B0SAS8</accession>
<evidence type="ECO:0000313" key="1">
    <source>
        <dbReference type="EMBL" id="VAW01380.1"/>
    </source>
</evidence>
<dbReference type="EMBL" id="UOEJ01000145">
    <property type="protein sequence ID" value="VAW01380.1"/>
    <property type="molecule type" value="Genomic_DNA"/>
</dbReference>
<sequence length="371" mass="41499">MAPSNSEINKEISNLLALAHTKNTGGRSQLFSSITEFLERRHSELSKTEQLLMSEILNKLLKNVEMTVRRKLADRLAENPDAPPDLIIMLANDQIEVASPVLTLSKLLSDDELIKVIRHKSAQHQLSIAGRKKLSSSICRELVTVGNTGTLVVLLNNHDANIDNDTLSALVEKSKNNIPIQPPIIERPDLPRELAAKMYQWVSDSLRQSILDNLELDEKDIDDLLKEAVEEADTGGLDKITRERSEIILVNKLHKADKLSPAFLMKCLNQGQSSLFEIAFSKIINVPRKIMRSFLYDRGAEALAVSCCAAGIDQSVFLTIYQLTRAAQNLDTSISDDETARAFEFFKKLDKKRAHMTIQKWVAEATGTPIF</sequence>
<proteinExistence type="predicted"/>
<dbReference type="InterPro" id="IPR019285">
    <property type="entry name" value="DUF2336"/>
</dbReference>
<organism evidence="1">
    <name type="scientific">hydrothermal vent metagenome</name>
    <dbReference type="NCBI Taxonomy" id="652676"/>
    <lineage>
        <taxon>unclassified sequences</taxon>
        <taxon>metagenomes</taxon>
        <taxon>ecological metagenomes</taxon>
    </lineage>
</organism>
<name>A0A3B0SAS8_9ZZZZ</name>
<dbReference type="AlphaFoldDB" id="A0A3B0SAS8"/>
<gene>
    <name evidence="1" type="ORF">MNBD_ALPHA01-1443</name>
</gene>